<comment type="subcellular location">
    <subcellularLocation>
        <location evidence="1">Nucleus</location>
    </subcellularLocation>
</comment>
<dbReference type="InterPro" id="IPR044549">
    <property type="entry name" value="bHLH_AtIBH1-like"/>
</dbReference>
<dbReference type="AlphaFoldDB" id="A0A0K9PZP6"/>
<keyword evidence="4" id="KW-0804">Transcription</keyword>
<protein>
    <submittedName>
        <fullName evidence="8">Putative Transcription factor</fullName>
    </submittedName>
</protein>
<evidence type="ECO:0000256" key="2">
    <source>
        <dbReference type="ARBA" id="ARBA00005510"/>
    </source>
</evidence>
<dbReference type="GO" id="GO:0000976">
    <property type="term" value="F:transcription cis-regulatory region binding"/>
    <property type="evidence" value="ECO:0007669"/>
    <property type="project" value="UniProtKB-ARBA"/>
</dbReference>
<dbReference type="GO" id="GO:0046983">
    <property type="term" value="F:protein dimerization activity"/>
    <property type="evidence" value="ECO:0007669"/>
    <property type="project" value="InterPro"/>
</dbReference>
<accession>A0A0K9PZP6</accession>
<dbReference type="PANTHER" id="PTHR33124:SF12">
    <property type="entry name" value="TRANSCRIPTION FACTOR BHLH148"/>
    <property type="match status" value="1"/>
</dbReference>
<dbReference type="GO" id="GO:0006355">
    <property type="term" value="P:regulation of DNA-templated transcription"/>
    <property type="evidence" value="ECO:0007669"/>
    <property type="project" value="InterPro"/>
</dbReference>
<dbReference type="PANTHER" id="PTHR33124">
    <property type="entry name" value="TRANSCRIPTION FACTOR IBH1-LIKE 1"/>
    <property type="match status" value="1"/>
</dbReference>
<dbReference type="OMA" id="QTEHRIY"/>
<dbReference type="GO" id="GO:0005634">
    <property type="term" value="C:nucleus"/>
    <property type="evidence" value="ECO:0007669"/>
    <property type="project" value="UniProtKB-SubCell"/>
</dbReference>
<dbReference type="Pfam" id="PF26576">
    <property type="entry name" value="IBH1_N"/>
    <property type="match status" value="1"/>
</dbReference>
<feature type="region of interest" description="Disordered" evidence="6">
    <location>
        <begin position="1"/>
        <end position="42"/>
    </location>
</feature>
<feature type="domain" description="IBH1-like N-terminal" evidence="7">
    <location>
        <begin position="43"/>
        <end position="102"/>
    </location>
</feature>
<keyword evidence="9" id="KW-1185">Reference proteome</keyword>
<evidence type="ECO:0000256" key="6">
    <source>
        <dbReference type="SAM" id="MobiDB-lite"/>
    </source>
</evidence>
<evidence type="ECO:0000259" key="7">
    <source>
        <dbReference type="Pfam" id="PF26576"/>
    </source>
</evidence>
<dbReference type="OrthoDB" id="1647165at2759"/>
<evidence type="ECO:0000256" key="1">
    <source>
        <dbReference type="ARBA" id="ARBA00004123"/>
    </source>
</evidence>
<evidence type="ECO:0000313" key="8">
    <source>
        <dbReference type="EMBL" id="KMZ74501.1"/>
    </source>
</evidence>
<keyword evidence="3" id="KW-0805">Transcription regulation</keyword>
<evidence type="ECO:0000256" key="3">
    <source>
        <dbReference type="ARBA" id="ARBA00023015"/>
    </source>
</evidence>
<comment type="similarity">
    <text evidence="2">Belongs to the bHLH protein family.</text>
</comment>
<dbReference type="InterPro" id="IPR036638">
    <property type="entry name" value="HLH_DNA-bd_sf"/>
</dbReference>
<gene>
    <name evidence="8" type="ORF">ZOSMA_127G00220</name>
</gene>
<evidence type="ECO:0000256" key="5">
    <source>
        <dbReference type="ARBA" id="ARBA00023242"/>
    </source>
</evidence>
<dbReference type="CDD" id="cd11444">
    <property type="entry name" value="bHLH_AtIBH1_like"/>
    <property type="match status" value="1"/>
</dbReference>
<dbReference type="InterPro" id="IPR044660">
    <property type="entry name" value="IBH1-like"/>
</dbReference>
<feature type="compositionally biased region" description="Low complexity" evidence="6">
    <location>
        <begin position="23"/>
        <end position="35"/>
    </location>
</feature>
<keyword evidence="5" id="KW-0539">Nucleus</keyword>
<dbReference type="InterPro" id="IPR059002">
    <property type="entry name" value="IBH1_N"/>
</dbReference>
<evidence type="ECO:0000313" key="9">
    <source>
        <dbReference type="Proteomes" id="UP000036987"/>
    </source>
</evidence>
<evidence type="ECO:0000256" key="4">
    <source>
        <dbReference type="ARBA" id="ARBA00023163"/>
    </source>
</evidence>
<sequence length="200" mass="21842">MEAAPSVDNDRRAPSSRKRRKPASSSSSSSSASSSTLRWRTESEQKMYSSKLVDALRHVRRRASSPPSLTCTRIVRDAADRALAFGARGRTRWSRAILLSSRRNLKLKVSRRKPKPPSVLPSVPVLAKKTAETVVPLLERKAKVLGRLVPGCRKLSFPALLDETSDYIAALQMQVRAMSALAEILSSSSTVLPSSSSDQG</sequence>
<organism evidence="8 9">
    <name type="scientific">Zostera marina</name>
    <name type="common">Eelgrass</name>
    <dbReference type="NCBI Taxonomy" id="29655"/>
    <lineage>
        <taxon>Eukaryota</taxon>
        <taxon>Viridiplantae</taxon>
        <taxon>Streptophyta</taxon>
        <taxon>Embryophyta</taxon>
        <taxon>Tracheophyta</taxon>
        <taxon>Spermatophyta</taxon>
        <taxon>Magnoliopsida</taxon>
        <taxon>Liliopsida</taxon>
        <taxon>Zosteraceae</taxon>
        <taxon>Zostera</taxon>
    </lineage>
</organism>
<reference evidence="9" key="1">
    <citation type="journal article" date="2016" name="Nature">
        <title>The genome of the seagrass Zostera marina reveals angiosperm adaptation to the sea.</title>
        <authorList>
            <person name="Olsen J.L."/>
            <person name="Rouze P."/>
            <person name="Verhelst B."/>
            <person name="Lin Y.-C."/>
            <person name="Bayer T."/>
            <person name="Collen J."/>
            <person name="Dattolo E."/>
            <person name="De Paoli E."/>
            <person name="Dittami S."/>
            <person name="Maumus F."/>
            <person name="Michel G."/>
            <person name="Kersting A."/>
            <person name="Lauritano C."/>
            <person name="Lohaus R."/>
            <person name="Toepel M."/>
            <person name="Tonon T."/>
            <person name="Vanneste K."/>
            <person name="Amirebrahimi M."/>
            <person name="Brakel J."/>
            <person name="Bostroem C."/>
            <person name="Chovatia M."/>
            <person name="Grimwood J."/>
            <person name="Jenkins J.W."/>
            <person name="Jueterbock A."/>
            <person name="Mraz A."/>
            <person name="Stam W.T."/>
            <person name="Tice H."/>
            <person name="Bornberg-Bauer E."/>
            <person name="Green P.J."/>
            <person name="Pearson G.A."/>
            <person name="Procaccini G."/>
            <person name="Duarte C.M."/>
            <person name="Schmutz J."/>
            <person name="Reusch T.B.H."/>
            <person name="Van de Peer Y."/>
        </authorList>
    </citation>
    <scope>NUCLEOTIDE SEQUENCE [LARGE SCALE GENOMIC DNA]</scope>
    <source>
        <strain evidence="9">cv. Finnish</strain>
    </source>
</reference>
<comment type="caution">
    <text evidence="8">The sequence shown here is derived from an EMBL/GenBank/DDBJ whole genome shotgun (WGS) entry which is preliminary data.</text>
</comment>
<dbReference type="Proteomes" id="UP000036987">
    <property type="component" value="Unassembled WGS sequence"/>
</dbReference>
<dbReference type="SUPFAM" id="SSF47459">
    <property type="entry name" value="HLH, helix-loop-helix DNA-binding domain"/>
    <property type="match status" value="1"/>
</dbReference>
<name>A0A0K9PZP6_ZOSMR</name>
<proteinExistence type="inferred from homology"/>
<dbReference type="EMBL" id="LFYR01000304">
    <property type="protein sequence ID" value="KMZ74501.1"/>
    <property type="molecule type" value="Genomic_DNA"/>
</dbReference>